<dbReference type="Proteomes" id="UP000002754">
    <property type="component" value="Unassembled WGS sequence"/>
</dbReference>
<accession>A0A094YUB1</accession>
<sequence>METNSKRKDRKVIHFYYPLMFESELDPTIQTATAEVTIQIQREHELNQKDILNDFHLFFQSQLLSLEALQQFIEAQMKALNPPFIVLQVSFYWFYSQNEIEMYEQSLVTYHVQYEQKSQQYQFKIILASPLSSLCPNFLTLKEPSPLSTDILQLAVTVVDPSQSWKEKLLNLVTTSASQTTSSTQEFIENVHKKLHNDKSYKASHICLKAD</sequence>
<dbReference type="EMBL" id="ALPT02000037">
    <property type="protein sequence ID" value="KGA97087.1"/>
    <property type="molecule type" value="Genomic_DNA"/>
</dbReference>
<evidence type="ECO:0000313" key="4">
    <source>
        <dbReference type="Proteomes" id="UP000297014"/>
    </source>
</evidence>
<organism evidence="1 3">
    <name type="scientific">Alkalihalobacillus alcalophilus ATCC 27647 = CGMCC 1.3604</name>
    <dbReference type="NCBI Taxonomy" id="1218173"/>
    <lineage>
        <taxon>Bacteria</taxon>
        <taxon>Bacillati</taxon>
        <taxon>Bacillota</taxon>
        <taxon>Bacilli</taxon>
        <taxon>Bacillales</taxon>
        <taxon>Bacillaceae</taxon>
        <taxon>Alkalihalobacillus</taxon>
    </lineage>
</organism>
<protein>
    <submittedName>
        <fullName evidence="1">Uncharacterized protein</fullName>
    </submittedName>
</protein>
<dbReference type="RefSeq" id="WP_003324339.1">
    <property type="nucleotide sequence ID" value="NZ_ALPT02000037.1"/>
</dbReference>
<dbReference type="Proteomes" id="UP000297014">
    <property type="component" value="Unassembled WGS sequence"/>
</dbReference>
<gene>
    <name evidence="2" type="ORF">AJ85_20170</name>
    <name evidence="1" type="ORF">BALCAV_0212215</name>
</gene>
<reference evidence="1 3" key="1">
    <citation type="journal article" date="2014" name="Genome Announc.">
        <title>Draft Genome Sequence of Bacillus alcalophilus AV1934, a Classic Alkaliphile Isolated from Human Feces in 1934.</title>
        <authorList>
            <person name="Attie O."/>
            <person name="Jayaprakash A."/>
            <person name="Shah H."/>
            <person name="Paulsen I.T."/>
            <person name="Morino M."/>
            <person name="Takahashi Y."/>
            <person name="Narumi I."/>
            <person name="Sachidanandam R."/>
            <person name="Satoh K."/>
            <person name="Ito M."/>
            <person name="Krulwich T.A."/>
        </authorList>
    </citation>
    <scope>NUCLEOTIDE SEQUENCE [LARGE SCALE GENOMIC DNA]</scope>
    <source>
        <strain evidence="1 3">AV1934</strain>
    </source>
</reference>
<dbReference type="Gene3D" id="3.10.270.10">
    <property type="entry name" value="Urate Oxidase"/>
    <property type="match status" value="1"/>
</dbReference>
<evidence type="ECO:0000313" key="2">
    <source>
        <dbReference type="EMBL" id="THG88997.1"/>
    </source>
</evidence>
<keyword evidence="3" id="KW-1185">Reference proteome</keyword>
<evidence type="ECO:0000313" key="3">
    <source>
        <dbReference type="Proteomes" id="UP000002754"/>
    </source>
</evidence>
<comment type="caution">
    <text evidence="1">The sequence shown here is derived from an EMBL/GenBank/DDBJ whole genome shotgun (WGS) entry which is preliminary data.</text>
</comment>
<name>A0A094YUB1_ALKAL</name>
<dbReference type="AlphaFoldDB" id="A0A094YUB1"/>
<proteinExistence type="predicted"/>
<dbReference type="EMBL" id="JALP01000278">
    <property type="protein sequence ID" value="THG88997.1"/>
    <property type="molecule type" value="Genomic_DNA"/>
</dbReference>
<dbReference type="STRING" id="1218173.BALCAV_0212215"/>
<reference evidence="2 4" key="2">
    <citation type="submission" date="2014-01" db="EMBL/GenBank/DDBJ databases">
        <title>Draft genome sequencing of Bacillus alcalophilus CGMCC 1.3604.</title>
        <authorList>
            <person name="Yang J."/>
            <person name="Diao L."/>
            <person name="Yang S."/>
        </authorList>
    </citation>
    <scope>NUCLEOTIDE SEQUENCE [LARGE SCALE GENOMIC DNA]</scope>
    <source>
        <strain evidence="2 4">CGMCC 1.3604</strain>
    </source>
</reference>
<evidence type="ECO:0000313" key="1">
    <source>
        <dbReference type="EMBL" id="KGA97087.1"/>
    </source>
</evidence>